<keyword evidence="3" id="KW-1185">Reference proteome</keyword>
<dbReference type="PROSITE" id="PS00889">
    <property type="entry name" value="CNMP_BINDING_2"/>
    <property type="match status" value="1"/>
</dbReference>
<protein>
    <submittedName>
        <fullName evidence="2">Cyclic nucleotide-binding protein</fullName>
    </submittedName>
</protein>
<dbReference type="CDD" id="cd00038">
    <property type="entry name" value="CAP_ED"/>
    <property type="match status" value="1"/>
</dbReference>
<reference evidence="2 3" key="1">
    <citation type="submission" date="2019-07" db="EMBL/GenBank/DDBJ databases">
        <title>Whole genome shotgun sequence of Methylobacterium gnaphalii NBRC 107716.</title>
        <authorList>
            <person name="Hosoyama A."/>
            <person name="Uohara A."/>
            <person name="Ohji S."/>
            <person name="Ichikawa N."/>
        </authorList>
    </citation>
    <scope>NUCLEOTIDE SEQUENCE [LARGE SCALE GENOMIC DNA]</scope>
    <source>
        <strain evidence="2 3">NBRC 107716</strain>
    </source>
</reference>
<dbReference type="Gene3D" id="2.60.120.10">
    <property type="entry name" value="Jelly Rolls"/>
    <property type="match status" value="1"/>
</dbReference>
<dbReference type="Proteomes" id="UP000321750">
    <property type="component" value="Unassembled WGS sequence"/>
</dbReference>
<accession>A0A512JKJ5</accession>
<gene>
    <name evidence="2" type="ORF">MGN01_23190</name>
</gene>
<dbReference type="RefSeq" id="WP_147046742.1">
    <property type="nucleotide sequence ID" value="NZ_BJZV01000011.1"/>
</dbReference>
<name>A0A512JKJ5_9HYPH</name>
<dbReference type="Pfam" id="PF00027">
    <property type="entry name" value="cNMP_binding"/>
    <property type="match status" value="1"/>
</dbReference>
<organism evidence="2 3">
    <name type="scientific">Methylobacterium gnaphalii</name>
    <dbReference type="NCBI Taxonomy" id="1010610"/>
    <lineage>
        <taxon>Bacteria</taxon>
        <taxon>Pseudomonadati</taxon>
        <taxon>Pseudomonadota</taxon>
        <taxon>Alphaproteobacteria</taxon>
        <taxon>Hyphomicrobiales</taxon>
        <taxon>Methylobacteriaceae</taxon>
        <taxon>Methylobacterium</taxon>
    </lineage>
</organism>
<dbReference type="PANTHER" id="PTHR24567:SF74">
    <property type="entry name" value="HTH-TYPE TRANSCRIPTIONAL REGULATOR ARCR"/>
    <property type="match status" value="1"/>
</dbReference>
<dbReference type="SUPFAM" id="SSF51206">
    <property type="entry name" value="cAMP-binding domain-like"/>
    <property type="match status" value="1"/>
</dbReference>
<dbReference type="SMART" id="SM00100">
    <property type="entry name" value="cNMP"/>
    <property type="match status" value="1"/>
</dbReference>
<evidence type="ECO:0000313" key="2">
    <source>
        <dbReference type="EMBL" id="GEP10474.1"/>
    </source>
</evidence>
<dbReference type="GO" id="GO:0005829">
    <property type="term" value="C:cytosol"/>
    <property type="evidence" value="ECO:0007669"/>
    <property type="project" value="TreeGrafter"/>
</dbReference>
<feature type="domain" description="Cyclic nucleotide-binding" evidence="1">
    <location>
        <begin position="15"/>
        <end position="134"/>
    </location>
</feature>
<dbReference type="PANTHER" id="PTHR24567">
    <property type="entry name" value="CRP FAMILY TRANSCRIPTIONAL REGULATORY PROTEIN"/>
    <property type="match status" value="1"/>
</dbReference>
<dbReference type="InterPro" id="IPR000595">
    <property type="entry name" value="cNMP-bd_dom"/>
</dbReference>
<sequence>MTLDTEVSSLKQVPLFREVEPSRLKLLAFTSERVHFESGQHFFSQGDEADAAYLILEGEAAVSLDSPQGVVQLALLGADALVGEMGILADQPRSATVTAQTAVTALRIDRGVFLELLAQFPQISIAVMRELALRLEQTNRQLAQHRGSDR</sequence>
<evidence type="ECO:0000259" key="1">
    <source>
        <dbReference type="PROSITE" id="PS50042"/>
    </source>
</evidence>
<dbReference type="InterPro" id="IPR018488">
    <property type="entry name" value="cNMP-bd_CS"/>
</dbReference>
<dbReference type="AlphaFoldDB" id="A0A512JKJ5"/>
<dbReference type="OrthoDB" id="3525895at2"/>
<dbReference type="InterPro" id="IPR050397">
    <property type="entry name" value="Env_Response_Regulators"/>
</dbReference>
<dbReference type="InterPro" id="IPR018490">
    <property type="entry name" value="cNMP-bd_dom_sf"/>
</dbReference>
<evidence type="ECO:0000313" key="3">
    <source>
        <dbReference type="Proteomes" id="UP000321750"/>
    </source>
</evidence>
<comment type="caution">
    <text evidence="2">The sequence shown here is derived from an EMBL/GenBank/DDBJ whole genome shotgun (WGS) entry which is preliminary data.</text>
</comment>
<dbReference type="GO" id="GO:0003700">
    <property type="term" value="F:DNA-binding transcription factor activity"/>
    <property type="evidence" value="ECO:0007669"/>
    <property type="project" value="TreeGrafter"/>
</dbReference>
<dbReference type="EMBL" id="BJZV01000011">
    <property type="protein sequence ID" value="GEP10474.1"/>
    <property type="molecule type" value="Genomic_DNA"/>
</dbReference>
<dbReference type="InterPro" id="IPR014710">
    <property type="entry name" value="RmlC-like_jellyroll"/>
</dbReference>
<dbReference type="PROSITE" id="PS50042">
    <property type="entry name" value="CNMP_BINDING_3"/>
    <property type="match status" value="1"/>
</dbReference>
<proteinExistence type="predicted"/>